<dbReference type="Gene3D" id="3.10.350.10">
    <property type="entry name" value="LysM domain"/>
    <property type="match status" value="1"/>
</dbReference>
<feature type="region of interest" description="Disordered" evidence="1">
    <location>
        <begin position="224"/>
        <end position="252"/>
    </location>
</feature>
<dbReference type="Pfam" id="PF20918">
    <property type="entry name" value="SPOCS_spoVID-N"/>
    <property type="match status" value="1"/>
</dbReference>
<feature type="region of interest" description="Disordered" evidence="1">
    <location>
        <begin position="486"/>
        <end position="508"/>
    </location>
</feature>
<name>A0ABY9T9A3_BREBE</name>
<dbReference type="InterPro" id="IPR048862">
    <property type="entry name" value="SPOCS_spoVID_N"/>
</dbReference>
<dbReference type="InterPro" id="IPR018392">
    <property type="entry name" value="LysM"/>
</dbReference>
<dbReference type="SMART" id="SM00257">
    <property type="entry name" value="LysM"/>
    <property type="match status" value="1"/>
</dbReference>
<keyword evidence="4" id="KW-1185">Reference proteome</keyword>
<dbReference type="Pfam" id="PF01476">
    <property type="entry name" value="LysM"/>
    <property type="match status" value="1"/>
</dbReference>
<feature type="compositionally biased region" description="Low complexity" evidence="1">
    <location>
        <begin position="224"/>
        <end position="239"/>
    </location>
</feature>
<reference evidence="3 4" key="1">
    <citation type="submission" date="2023-09" db="EMBL/GenBank/DDBJ databases">
        <title>Complete Genome and Methylome dissection of Bacillus brevis NEB573 original source of BbsI restriction endonuclease.</title>
        <authorList>
            <person name="Fomenkov A."/>
            <person name="Roberts R.D."/>
        </authorList>
    </citation>
    <scope>NUCLEOTIDE SEQUENCE [LARGE SCALE GENOMIC DNA]</scope>
    <source>
        <strain evidence="3 4">NEB573</strain>
    </source>
</reference>
<dbReference type="SUPFAM" id="SSF54106">
    <property type="entry name" value="LysM domain"/>
    <property type="match status" value="1"/>
</dbReference>
<feature type="domain" description="LysM" evidence="2">
    <location>
        <begin position="537"/>
        <end position="580"/>
    </location>
</feature>
<dbReference type="Proteomes" id="UP001256827">
    <property type="component" value="Chromosome"/>
</dbReference>
<evidence type="ECO:0000313" key="3">
    <source>
        <dbReference type="EMBL" id="WNC16689.1"/>
    </source>
</evidence>
<sequence>MALQDGLLSFAIKETIFLSSDRAGIGELQELELVPDVEVLENESYISITGCLQLFGKYEPIRDTAGQDSGGAETLVQAMTFAPFRPEGTDGPYYGWEEQIGHRVPLNITIPQERIAEMGDIYAIVDSFDYKLEGPHQLLIEAELKIVGIALSDQSVNASSELPGQYQEQEQMHAQSPYGFDQPATAPREEAWEFAHVAADQEEGPVELSSLEEIEQKLAQLEQQLEQQAEPASYESVGSESGGSGGYEPAGYEDAAYEPESYESAGYESSGYESAGYEGAQSTSLFDTPALEVSAREYEHYEYQAFGEVTEVDSAGGLPASYQDEENVQDSALWGADTPAIGSAGYDSPIYGTQVTNADQAEQWEDIPVTQEEQDEATLAIHDNQHPAITPVAAEGADAKAKEAEEAEAAPESAEAVETAKAVEVAETEDTAEAPEAPDAVEVAAEPVETQTASEEVEVRIAISGKPSREESGNVNITSIFSQASRAKQEAMAQEAESSSSSSRKGSVTEATGFTLEAMQNLTSFIRNKEERSSQLKMCIIQRDETLEQISQRYSLPVSKIVEVNRLSSEQLVAGQILYIPQ</sequence>
<evidence type="ECO:0000256" key="1">
    <source>
        <dbReference type="SAM" id="MobiDB-lite"/>
    </source>
</evidence>
<evidence type="ECO:0000313" key="4">
    <source>
        <dbReference type="Proteomes" id="UP001256827"/>
    </source>
</evidence>
<accession>A0ABY9T9A3</accession>
<gene>
    <name evidence="3" type="ORF">RGB73_10330</name>
</gene>
<dbReference type="PROSITE" id="PS51782">
    <property type="entry name" value="LYSM"/>
    <property type="match status" value="1"/>
</dbReference>
<dbReference type="RefSeq" id="WP_310771583.1">
    <property type="nucleotide sequence ID" value="NZ_CP134050.1"/>
</dbReference>
<proteinExistence type="predicted"/>
<evidence type="ECO:0000259" key="2">
    <source>
        <dbReference type="PROSITE" id="PS51782"/>
    </source>
</evidence>
<organism evidence="3 4">
    <name type="scientific">Brevibacillus brevis</name>
    <name type="common">Bacillus brevis</name>
    <dbReference type="NCBI Taxonomy" id="1393"/>
    <lineage>
        <taxon>Bacteria</taxon>
        <taxon>Bacillati</taxon>
        <taxon>Bacillota</taxon>
        <taxon>Bacilli</taxon>
        <taxon>Bacillales</taxon>
        <taxon>Paenibacillaceae</taxon>
        <taxon>Brevibacillus</taxon>
    </lineage>
</organism>
<dbReference type="InterPro" id="IPR036779">
    <property type="entry name" value="LysM_dom_sf"/>
</dbReference>
<feature type="region of interest" description="Disordered" evidence="1">
    <location>
        <begin position="394"/>
        <end position="418"/>
    </location>
</feature>
<protein>
    <submittedName>
        <fullName evidence="3">LysM peptidoglycan-binding domain-containing protein</fullName>
    </submittedName>
</protein>
<dbReference type="EMBL" id="CP134050">
    <property type="protein sequence ID" value="WNC16689.1"/>
    <property type="molecule type" value="Genomic_DNA"/>
</dbReference>
<dbReference type="CDD" id="cd00118">
    <property type="entry name" value="LysM"/>
    <property type="match status" value="1"/>
</dbReference>